<evidence type="ECO:0000313" key="4">
    <source>
        <dbReference type="Proteomes" id="UP000245207"/>
    </source>
</evidence>
<evidence type="ECO:0000259" key="2">
    <source>
        <dbReference type="Pfam" id="PF04836"/>
    </source>
</evidence>
<dbReference type="InterPro" id="IPR024709">
    <property type="entry name" value="FucosylTrfase_pln"/>
</dbReference>
<dbReference type="STRING" id="35608.A0A2U1MMY5"/>
<dbReference type="Pfam" id="PF04836">
    <property type="entry name" value="IFRD_C"/>
    <property type="match status" value="1"/>
</dbReference>
<comment type="caution">
    <text evidence="3">The sequence shown here is derived from an EMBL/GenBank/DDBJ whole genome shotgun (WGS) entry which is preliminary data.</text>
</comment>
<gene>
    <name evidence="3" type="ORF">CTI12_AA358620</name>
</gene>
<keyword evidence="4" id="KW-1185">Reference proteome</keyword>
<dbReference type="GO" id="GO:0016757">
    <property type="term" value="F:glycosyltransferase activity"/>
    <property type="evidence" value="ECO:0007669"/>
    <property type="project" value="UniProtKB-KW"/>
</dbReference>
<feature type="domain" description="Interferon-related developmental regulator C-terminal" evidence="2">
    <location>
        <begin position="21"/>
        <end position="68"/>
    </location>
</feature>
<evidence type="ECO:0000256" key="1">
    <source>
        <dbReference type="SAM" id="MobiDB-lite"/>
    </source>
</evidence>
<protein>
    <submittedName>
        <fullName evidence="3">GDP-fucose protein O-fucosyltransferase</fullName>
    </submittedName>
</protein>
<dbReference type="AlphaFoldDB" id="A0A2U1MMY5"/>
<dbReference type="Proteomes" id="UP000245207">
    <property type="component" value="Unassembled WGS sequence"/>
</dbReference>
<sequence>MLFSKLRPSTQIESQQPEGQKVFNFTPKKKSLSKEDRVSGIDKRMYRSTNSILNKARTQFMSKQRMMSRDRNAGHYASDLGDDLAGRSLYWKKKDPEDFSRKIPKGTLIIPDIRGAQPGDWRNFGDIYDIEKFVNSLDGVVKVVKTQPSELLSSENLVVLKVPNRVTEDYIADNIEPAFKSKGMQG</sequence>
<dbReference type="PANTHER" id="PTHR31288:SF5">
    <property type="entry name" value="PROTEIN MANNAN SYNTHESIS-RELATED 1"/>
    <property type="match status" value="1"/>
</dbReference>
<feature type="compositionally biased region" description="Polar residues" evidence="1">
    <location>
        <begin position="7"/>
        <end position="18"/>
    </location>
</feature>
<feature type="region of interest" description="Disordered" evidence="1">
    <location>
        <begin position="1"/>
        <end position="20"/>
    </location>
</feature>
<dbReference type="PANTHER" id="PTHR31288">
    <property type="entry name" value="O-FUCOSYLTRANSFERASE FAMILY PROTEIN"/>
    <property type="match status" value="1"/>
</dbReference>
<accession>A0A2U1MMY5</accession>
<dbReference type="InterPro" id="IPR006921">
    <property type="entry name" value="Interferon-rel_develop_reg_C"/>
</dbReference>
<name>A0A2U1MMY5_ARTAN</name>
<evidence type="ECO:0000313" key="3">
    <source>
        <dbReference type="EMBL" id="PWA62620.1"/>
    </source>
</evidence>
<reference evidence="3 4" key="1">
    <citation type="journal article" date="2018" name="Mol. Plant">
        <title>The genome of Artemisia annua provides insight into the evolution of Asteraceae family and artemisinin biosynthesis.</title>
        <authorList>
            <person name="Shen Q."/>
            <person name="Zhang L."/>
            <person name="Liao Z."/>
            <person name="Wang S."/>
            <person name="Yan T."/>
            <person name="Shi P."/>
            <person name="Liu M."/>
            <person name="Fu X."/>
            <person name="Pan Q."/>
            <person name="Wang Y."/>
            <person name="Lv Z."/>
            <person name="Lu X."/>
            <person name="Zhang F."/>
            <person name="Jiang W."/>
            <person name="Ma Y."/>
            <person name="Chen M."/>
            <person name="Hao X."/>
            <person name="Li L."/>
            <person name="Tang Y."/>
            <person name="Lv G."/>
            <person name="Zhou Y."/>
            <person name="Sun X."/>
            <person name="Brodelius P.E."/>
            <person name="Rose J.K.C."/>
            <person name="Tang K."/>
        </authorList>
    </citation>
    <scope>NUCLEOTIDE SEQUENCE [LARGE SCALE GENOMIC DNA]</scope>
    <source>
        <strain evidence="4">cv. Huhao1</strain>
        <tissue evidence="3">Leaf</tissue>
    </source>
</reference>
<keyword evidence="3" id="KW-0328">Glycosyltransferase</keyword>
<organism evidence="3 4">
    <name type="scientific">Artemisia annua</name>
    <name type="common">Sweet wormwood</name>
    <dbReference type="NCBI Taxonomy" id="35608"/>
    <lineage>
        <taxon>Eukaryota</taxon>
        <taxon>Viridiplantae</taxon>
        <taxon>Streptophyta</taxon>
        <taxon>Embryophyta</taxon>
        <taxon>Tracheophyta</taxon>
        <taxon>Spermatophyta</taxon>
        <taxon>Magnoliopsida</taxon>
        <taxon>eudicotyledons</taxon>
        <taxon>Gunneridae</taxon>
        <taxon>Pentapetalae</taxon>
        <taxon>asterids</taxon>
        <taxon>campanulids</taxon>
        <taxon>Asterales</taxon>
        <taxon>Asteraceae</taxon>
        <taxon>Asteroideae</taxon>
        <taxon>Anthemideae</taxon>
        <taxon>Artemisiinae</taxon>
        <taxon>Artemisia</taxon>
    </lineage>
</organism>
<dbReference type="OrthoDB" id="1747673at2759"/>
<proteinExistence type="predicted"/>
<keyword evidence="3" id="KW-0808">Transferase</keyword>
<dbReference type="EMBL" id="PKPP01004829">
    <property type="protein sequence ID" value="PWA62620.1"/>
    <property type="molecule type" value="Genomic_DNA"/>
</dbReference>